<reference evidence="2" key="1">
    <citation type="submission" date="2023-06" db="EMBL/GenBank/DDBJ databases">
        <title>Genome-scale phylogeny and comparative genomics of the fungal order Sordariales.</title>
        <authorList>
            <consortium name="Lawrence Berkeley National Laboratory"/>
            <person name="Hensen N."/>
            <person name="Bonometti L."/>
            <person name="Westerberg I."/>
            <person name="Brannstrom I.O."/>
            <person name="Guillou S."/>
            <person name="Cros-Aarteil S."/>
            <person name="Calhoun S."/>
            <person name="Haridas S."/>
            <person name="Kuo A."/>
            <person name="Mondo S."/>
            <person name="Pangilinan J."/>
            <person name="Riley R."/>
            <person name="Labutti K."/>
            <person name="Andreopoulos B."/>
            <person name="Lipzen A."/>
            <person name="Chen C."/>
            <person name="Yanf M."/>
            <person name="Daum C."/>
            <person name="Ng V."/>
            <person name="Clum A."/>
            <person name="Steindorff A."/>
            <person name="Ohm R."/>
            <person name="Martin F."/>
            <person name="Silar P."/>
            <person name="Natvig D."/>
            <person name="Lalanne C."/>
            <person name="Gautier V."/>
            <person name="Ament-Velasquez S.L."/>
            <person name="Kruys A."/>
            <person name="Hutchinson M.I."/>
            <person name="Powell A.J."/>
            <person name="Barry K."/>
            <person name="Miller A.N."/>
            <person name="Grigoriev I.V."/>
            <person name="Debuchy R."/>
            <person name="Gladieux P."/>
            <person name="Thoren M.H."/>
            <person name="Johannesson H."/>
        </authorList>
    </citation>
    <scope>NUCLEOTIDE SEQUENCE</scope>
    <source>
        <strain evidence="2">PSN4</strain>
    </source>
</reference>
<organism evidence="2 3">
    <name type="scientific">Echria macrotheca</name>
    <dbReference type="NCBI Taxonomy" id="438768"/>
    <lineage>
        <taxon>Eukaryota</taxon>
        <taxon>Fungi</taxon>
        <taxon>Dikarya</taxon>
        <taxon>Ascomycota</taxon>
        <taxon>Pezizomycotina</taxon>
        <taxon>Sordariomycetes</taxon>
        <taxon>Sordariomycetidae</taxon>
        <taxon>Sordariales</taxon>
        <taxon>Schizotheciaceae</taxon>
        <taxon>Echria</taxon>
    </lineage>
</organism>
<evidence type="ECO:0000313" key="2">
    <source>
        <dbReference type="EMBL" id="KAK1759967.1"/>
    </source>
</evidence>
<name>A0AAJ0BNA6_9PEZI</name>
<comment type="caution">
    <text evidence="2">The sequence shown here is derived from an EMBL/GenBank/DDBJ whole genome shotgun (WGS) entry which is preliminary data.</text>
</comment>
<accession>A0AAJ0BNA6</accession>
<protein>
    <recommendedName>
        <fullName evidence="4">SnoaL-like domain-containing protein</fullName>
    </recommendedName>
</protein>
<keyword evidence="1" id="KW-0732">Signal</keyword>
<dbReference type="Proteomes" id="UP001239445">
    <property type="component" value="Unassembled WGS sequence"/>
</dbReference>
<keyword evidence="3" id="KW-1185">Reference proteome</keyword>
<gene>
    <name evidence="2" type="ORF">QBC47DRAFT_420781</name>
</gene>
<dbReference type="SUPFAM" id="SSF54427">
    <property type="entry name" value="NTF2-like"/>
    <property type="match status" value="1"/>
</dbReference>
<evidence type="ECO:0000313" key="3">
    <source>
        <dbReference type="Proteomes" id="UP001239445"/>
    </source>
</evidence>
<evidence type="ECO:0000256" key="1">
    <source>
        <dbReference type="SAM" id="SignalP"/>
    </source>
</evidence>
<dbReference type="AlphaFoldDB" id="A0AAJ0BNA6"/>
<dbReference type="EMBL" id="MU839828">
    <property type="protein sequence ID" value="KAK1759967.1"/>
    <property type="molecule type" value="Genomic_DNA"/>
</dbReference>
<sequence length="160" mass="17719">MHLLQILTAVLATPGATFGAPVEPGTADVAVLTARQARKQPPPCTRQNPAPSEESLKARFDTFVQAFVGPAGRKNITEAFEYIVEDYINHNPIAQNGAKSAWDILSGIWHNFDHRLLRSTISGDTSWVEYNSGSVIVDRFRWEGGCIVEHWDVGEKYPVN</sequence>
<proteinExistence type="predicted"/>
<feature type="chain" id="PRO_5042570980" description="SnoaL-like domain-containing protein" evidence="1">
    <location>
        <begin position="20"/>
        <end position="160"/>
    </location>
</feature>
<dbReference type="InterPro" id="IPR032710">
    <property type="entry name" value="NTF2-like_dom_sf"/>
</dbReference>
<dbReference type="Gene3D" id="3.10.450.50">
    <property type="match status" value="1"/>
</dbReference>
<evidence type="ECO:0008006" key="4">
    <source>
        <dbReference type="Google" id="ProtNLM"/>
    </source>
</evidence>
<feature type="signal peptide" evidence="1">
    <location>
        <begin position="1"/>
        <end position="19"/>
    </location>
</feature>